<evidence type="ECO:0000256" key="2">
    <source>
        <dbReference type="ARBA" id="ARBA00022679"/>
    </source>
</evidence>
<dbReference type="GO" id="GO:0005634">
    <property type="term" value="C:nucleus"/>
    <property type="evidence" value="ECO:0007669"/>
    <property type="project" value="TreeGrafter"/>
</dbReference>
<dbReference type="PANTHER" id="PTHR45812:SF1">
    <property type="entry name" value="DNA POLYMERASE ZETA CATALYTIC SUBUNIT"/>
    <property type="match status" value="1"/>
</dbReference>
<evidence type="ECO:0000259" key="13">
    <source>
        <dbReference type="Pfam" id="PF24065"/>
    </source>
</evidence>
<evidence type="ECO:0000259" key="12">
    <source>
        <dbReference type="Pfam" id="PF24055"/>
    </source>
</evidence>
<keyword evidence="9" id="KW-0235">DNA replication</keyword>
<gene>
    <name evidence="14" type="ORF">HNAJ_LOCUS8706</name>
</gene>
<dbReference type="InterPro" id="IPR056435">
    <property type="entry name" value="DPOD/Z_N"/>
</dbReference>
<dbReference type="InterPro" id="IPR056447">
    <property type="entry name" value="REV3_N"/>
</dbReference>
<feature type="domain" description="DNA-directed DNA polymerase family B multifunctional" evidence="10">
    <location>
        <begin position="1067"/>
        <end position="1535"/>
    </location>
</feature>
<evidence type="ECO:0000259" key="10">
    <source>
        <dbReference type="Pfam" id="PF00136"/>
    </source>
</evidence>
<dbReference type="InterPro" id="IPR006133">
    <property type="entry name" value="DNA-dir_DNA_pol_B_exonuc"/>
</dbReference>
<dbReference type="Gene3D" id="1.10.287.690">
    <property type="entry name" value="Helix hairpin bin"/>
    <property type="match status" value="1"/>
</dbReference>
<dbReference type="Gene3D" id="1.10.132.60">
    <property type="entry name" value="DNA polymerase family B, C-terminal domain"/>
    <property type="match status" value="1"/>
</dbReference>
<dbReference type="GO" id="GO:0000724">
    <property type="term" value="P:double-strand break repair via homologous recombination"/>
    <property type="evidence" value="ECO:0007669"/>
    <property type="project" value="TreeGrafter"/>
</dbReference>
<dbReference type="InterPro" id="IPR017964">
    <property type="entry name" value="DNA-dir_DNA_pol_B_CS"/>
</dbReference>
<keyword evidence="4" id="KW-0479">Metal-binding</keyword>
<dbReference type="WBParaSite" id="HNAJ_0000871001-mRNA-1">
    <property type="protein sequence ID" value="HNAJ_0000871001-mRNA-1"/>
    <property type="gene ID" value="HNAJ_0000871001"/>
</dbReference>
<dbReference type="SUPFAM" id="SSF56672">
    <property type="entry name" value="DNA/RNA polymerases"/>
    <property type="match status" value="1"/>
</dbReference>
<dbReference type="Gene3D" id="3.30.342.10">
    <property type="entry name" value="DNA Polymerase, chain B, domain 1"/>
    <property type="match status" value="1"/>
</dbReference>
<dbReference type="GO" id="GO:0003887">
    <property type="term" value="F:DNA-directed DNA polymerase activity"/>
    <property type="evidence" value="ECO:0007669"/>
    <property type="project" value="UniProtKB-KW"/>
</dbReference>
<reference evidence="16" key="1">
    <citation type="submission" date="2016-04" db="UniProtKB">
        <authorList>
            <consortium name="WormBaseParasite"/>
        </authorList>
    </citation>
    <scope>IDENTIFICATION</scope>
</reference>
<dbReference type="PROSITE" id="PS00116">
    <property type="entry name" value="DNA_POLYMERASE_B"/>
    <property type="match status" value="1"/>
</dbReference>
<dbReference type="SMART" id="SM00486">
    <property type="entry name" value="POLBc"/>
    <property type="match status" value="1"/>
</dbReference>
<dbReference type="Pfam" id="PF24065">
    <property type="entry name" value="REV3_N"/>
    <property type="match status" value="1"/>
</dbReference>
<dbReference type="InterPro" id="IPR030559">
    <property type="entry name" value="PolZ_Rev3"/>
</dbReference>
<dbReference type="Pfam" id="PF03104">
    <property type="entry name" value="DNA_pol_B_exo1"/>
    <property type="match status" value="1"/>
</dbReference>
<feature type="domain" description="DNA polymerase zeta catalytic subunit N-terminal" evidence="13">
    <location>
        <begin position="5"/>
        <end position="58"/>
    </location>
</feature>
<dbReference type="GO" id="GO:0016035">
    <property type="term" value="C:zeta DNA polymerase complex"/>
    <property type="evidence" value="ECO:0007669"/>
    <property type="project" value="InterPro"/>
</dbReference>
<name>A0A0R3TMY4_RODNA</name>
<feature type="domain" description="DNA polymerase delta/zeta catalytic subunit N-terminal" evidence="12">
    <location>
        <begin position="59"/>
        <end position="141"/>
    </location>
</feature>
<dbReference type="Pfam" id="PF24055">
    <property type="entry name" value="POL3_N"/>
    <property type="match status" value="1"/>
</dbReference>
<dbReference type="Gene3D" id="3.30.420.10">
    <property type="entry name" value="Ribonuclease H-like superfamily/Ribonuclease H"/>
    <property type="match status" value="1"/>
</dbReference>
<dbReference type="GO" id="GO:0003677">
    <property type="term" value="F:DNA binding"/>
    <property type="evidence" value="ECO:0007669"/>
    <property type="project" value="UniProtKB-KW"/>
</dbReference>
<dbReference type="InterPro" id="IPR012337">
    <property type="entry name" value="RNaseH-like_sf"/>
</dbReference>
<dbReference type="GO" id="GO:0006260">
    <property type="term" value="P:DNA replication"/>
    <property type="evidence" value="ECO:0007669"/>
    <property type="project" value="UniProtKB-KW"/>
</dbReference>
<protein>
    <recommendedName>
        <fullName evidence="9">DNA polymerase</fullName>
        <ecNumber evidence="9">2.7.7.7</ecNumber>
    </recommendedName>
</protein>
<dbReference type="Pfam" id="PF00136">
    <property type="entry name" value="DNA_pol_B"/>
    <property type="match status" value="1"/>
</dbReference>
<comment type="catalytic activity">
    <reaction evidence="8 9">
        <text>DNA(n) + a 2'-deoxyribonucleoside 5'-triphosphate = DNA(n+1) + diphosphate</text>
        <dbReference type="Rhea" id="RHEA:22508"/>
        <dbReference type="Rhea" id="RHEA-COMP:17339"/>
        <dbReference type="Rhea" id="RHEA-COMP:17340"/>
        <dbReference type="ChEBI" id="CHEBI:33019"/>
        <dbReference type="ChEBI" id="CHEBI:61560"/>
        <dbReference type="ChEBI" id="CHEBI:173112"/>
        <dbReference type="EC" id="2.7.7.7"/>
    </reaction>
</comment>
<dbReference type="GO" id="GO:0000166">
    <property type="term" value="F:nucleotide binding"/>
    <property type="evidence" value="ECO:0007669"/>
    <property type="project" value="InterPro"/>
</dbReference>
<keyword evidence="5" id="KW-0227">DNA damage</keyword>
<evidence type="ECO:0000256" key="8">
    <source>
        <dbReference type="ARBA" id="ARBA00049244"/>
    </source>
</evidence>
<keyword evidence="7" id="KW-0234">DNA repair</keyword>
<evidence type="ECO:0000313" key="15">
    <source>
        <dbReference type="Proteomes" id="UP000278807"/>
    </source>
</evidence>
<dbReference type="InterPro" id="IPR042087">
    <property type="entry name" value="DNA_pol_B_thumb"/>
</dbReference>
<dbReference type="PANTHER" id="PTHR45812">
    <property type="entry name" value="DNA POLYMERASE ZETA CATALYTIC SUBUNIT"/>
    <property type="match status" value="1"/>
</dbReference>
<feature type="domain" description="DNA-directed DNA polymerase family B exonuclease" evidence="11">
    <location>
        <begin position="777"/>
        <end position="885"/>
    </location>
</feature>
<dbReference type="InterPro" id="IPR036397">
    <property type="entry name" value="RNaseH_sf"/>
</dbReference>
<evidence type="ECO:0000256" key="5">
    <source>
        <dbReference type="ARBA" id="ARBA00022763"/>
    </source>
</evidence>
<dbReference type="EMBL" id="UZAE01012365">
    <property type="protein sequence ID" value="VDO04776.1"/>
    <property type="molecule type" value="Genomic_DNA"/>
</dbReference>
<keyword evidence="3 9" id="KW-0548">Nucleotidyltransferase</keyword>
<keyword evidence="9" id="KW-0238">DNA-binding</keyword>
<dbReference type="InterPro" id="IPR043502">
    <property type="entry name" value="DNA/RNA_pol_sf"/>
</dbReference>
<evidence type="ECO:0000256" key="3">
    <source>
        <dbReference type="ARBA" id="ARBA00022695"/>
    </source>
</evidence>
<keyword evidence="15" id="KW-1185">Reference proteome</keyword>
<dbReference type="GO" id="GO:0046872">
    <property type="term" value="F:metal ion binding"/>
    <property type="evidence" value="ECO:0007669"/>
    <property type="project" value="UniProtKB-KW"/>
</dbReference>
<evidence type="ECO:0000313" key="14">
    <source>
        <dbReference type="EMBL" id="VDO04776.1"/>
    </source>
</evidence>
<proteinExistence type="inferred from homology"/>
<evidence type="ECO:0000256" key="1">
    <source>
        <dbReference type="ARBA" id="ARBA00005755"/>
    </source>
</evidence>
<evidence type="ECO:0000256" key="6">
    <source>
        <dbReference type="ARBA" id="ARBA00022932"/>
    </source>
</evidence>
<comment type="similarity">
    <text evidence="1 9">Belongs to the DNA polymerase type-B family.</text>
</comment>
<reference evidence="14 15" key="2">
    <citation type="submission" date="2018-11" db="EMBL/GenBank/DDBJ databases">
        <authorList>
            <consortium name="Pathogen Informatics"/>
        </authorList>
    </citation>
    <scope>NUCLEOTIDE SEQUENCE [LARGE SCALE GENOMIC DNA]</scope>
</reference>
<dbReference type="InterPro" id="IPR006172">
    <property type="entry name" value="DNA-dir_DNA_pol_B"/>
</dbReference>
<dbReference type="InterPro" id="IPR023211">
    <property type="entry name" value="DNA_pol_palm_dom_sf"/>
</dbReference>
<dbReference type="SUPFAM" id="SSF53098">
    <property type="entry name" value="Ribonuclease H-like"/>
    <property type="match status" value="1"/>
</dbReference>
<sequence>MTSNFLLKIFKLEYYFDKPYEDLQLPYSDLLGRTYMRLPIIRCFGTSPSGQKLCAHIHGVLPYLYIEDKSFGFIDNKTALLDQLRSLAKRIETVLSSRAPDSFEGKHLVYDLEPLSARSIYGFRDRDTTFIKISLTDPGDVPILGEMFLSGAIYGFPVQPFEVHIPFLLQVNFQLSILNCFTNVRSRGDSSSSLNQSNQLSFTMTQEGSFGPRSSALRQTSTDVEVDISACDILNRLECCEVDGNLNAGLNFLWDEERVRREALKKSGAIEAMPAEMPTVDGLLPLSGRPNAVPVDNELDQIECFNQLSRECNLSQPECSQRLDFTQSQSSGLSQRALEELCELAEASEDFDACLQSSLPTSIVAFLSASQSVSKSTLDWIPTLNQSETEEDLDSALLSSARASISTLLNSTTNANETPGDAILENAEELEDEDLFAVSPFFSTFYLDLGVAYERLGFSNSCKQSILETSVASESNEEKEGNSETEDLFPSLMDSVLVNSTESGSTASETMADVWVFLSETHRNHTILFTDLQMRSRPRRKRLGLRLTSKHLETSEFCSTVDSTNSILSTPPRSQADFSHGVASSTPRQFFSPFQNRRGDATFAIDEEDCEDLDSSTVRFPPEATQDFFEEMEFSNEHQDLDVVKALPCHLGEPDFALHSSVFMTLCDPPLPPSYSQVEEELAQRKPKKLQPVVKSCSESEEKRKEIDLSASMSMLWTSQKSLENALSSSLLSPNMSSSISRRAFLPIQENHCTVASLELLVRTRRQTGNSINVSRSSHAISIASLGGFFAPDPQMDPISAAALAFEGITFLLISTEIKWRPVSKLDALSPVVIFCKDEADLLNWMVYLIQNFDPDILIGYNAEKRSWNFAVQRAAKINRVGFSRDISRLAPGNALVLLSTSERLQCPVCAEYLSICSRLRPGDTFETSKLSTTLCSCPGGVVASGALRNTRSASSAAWPCEPGRGRSDAPFACPGRLVFSLWHLLQHEVSLHEYSFETVAVNILKKRLPHFTEGQLSEWMESSHLPTRWQSLNYVVSRSETNLALLKKVDLVARTSEFARVFGIEFFHVLSRGSQYRVESLLLRTARRLNLLLPSPNPAQRARQRAPQAIPLTLEPLSGLHADAAILVLDFQSLYPSIAIAYNYCFSTALGRLSCLKPDESFEFGCLSHMASSETLKRLENKVTVSPNGVVFVRPEVYRGVLPRLWRDLLSSRLMVKDSLKMYAQISESLKQLLDARQLGLKLIANVMYGYTAASFSGRMPCVEVGDSIVHKGRECLERAIRLVECDPSSQVSWVGSKVIYGDTDSLFVKLPPWVGKEAAFKIGQDIADAVTASNPAPIKLKLEKAYYPCILDTKKRYVGYCYESPDQDVPKFDAKGIETVRRDHAPFVGEMMESVIRQIFDAFKWSGDNSNVLSHLEPLVRRKIRSLARDLSSESIPFSSCLLARPYRGFDAYRPGASAPALQVVKRLKSVDPNREPCLGERITYYLAPPPTPSIPLIGCVKASEEAFHCDIYPSLHLPFYLDHQLLPPLRRIGQLLDWRVDSWLSDLPRCVVRFKETNLVDGPMRWNSGRGRKKRRWFGPQGALNIMHEFLSTKRCCLLCGVDNRIIPSEEICCTTCLEGDANASTKALINSGIQLRTLEDRLKQSMELCNICIESCHGNKCQRPLGFPSRPMTCQSCVNIACPNLHSRRRILKQLRRLQSAFTDLLE</sequence>
<keyword evidence="2 9" id="KW-0808">Transferase</keyword>
<evidence type="ECO:0000256" key="4">
    <source>
        <dbReference type="ARBA" id="ARBA00022723"/>
    </source>
</evidence>
<evidence type="ECO:0000313" key="16">
    <source>
        <dbReference type="WBParaSite" id="HNAJ_0000871001-mRNA-1"/>
    </source>
</evidence>
<organism evidence="16">
    <name type="scientific">Rodentolepis nana</name>
    <name type="common">Dwarf tapeworm</name>
    <name type="synonym">Hymenolepis nana</name>
    <dbReference type="NCBI Taxonomy" id="102285"/>
    <lineage>
        <taxon>Eukaryota</taxon>
        <taxon>Metazoa</taxon>
        <taxon>Spiralia</taxon>
        <taxon>Lophotrochozoa</taxon>
        <taxon>Platyhelminthes</taxon>
        <taxon>Cestoda</taxon>
        <taxon>Eucestoda</taxon>
        <taxon>Cyclophyllidea</taxon>
        <taxon>Hymenolepididae</taxon>
        <taxon>Rodentolepis</taxon>
    </lineage>
</organism>
<accession>A0A0R3TMY4</accession>
<dbReference type="PRINTS" id="PR00106">
    <property type="entry name" value="DNAPOLB"/>
</dbReference>
<evidence type="ECO:0000256" key="7">
    <source>
        <dbReference type="ARBA" id="ARBA00023204"/>
    </source>
</evidence>
<dbReference type="Proteomes" id="UP000278807">
    <property type="component" value="Unassembled WGS sequence"/>
</dbReference>
<dbReference type="EC" id="2.7.7.7" evidence="9"/>
<dbReference type="STRING" id="102285.A0A0R3TMY4"/>
<dbReference type="OrthoDB" id="2414538at2759"/>
<dbReference type="Gene3D" id="3.90.1600.10">
    <property type="entry name" value="Palm domain of DNA polymerase"/>
    <property type="match status" value="1"/>
</dbReference>
<dbReference type="InterPro" id="IPR006134">
    <property type="entry name" value="DNA-dir_DNA_pol_B_multi_dom"/>
</dbReference>
<evidence type="ECO:0000259" key="11">
    <source>
        <dbReference type="Pfam" id="PF03104"/>
    </source>
</evidence>
<evidence type="ECO:0000256" key="9">
    <source>
        <dbReference type="RuleBase" id="RU000442"/>
    </source>
</evidence>
<keyword evidence="6 9" id="KW-0239">DNA-directed DNA polymerase</keyword>
<dbReference type="GO" id="GO:0042276">
    <property type="term" value="P:error-prone translesion synthesis"/>
    <property type="evidence" value="ECO:0007669"/>
    <property type="project" value="TreeGrafter"/>
</dbReference>